<dbReference type="GO" id="GO:0098632">
    <property type="term" value="F:cell-cell adhesion mediator activity"/>
    <property type="evidence" value="ECO:0007669"/>
    <property type="project" value="InterPro"/>
</dbReference>
<dbReference type="PROSITE" id="PS50835">
    <property type="entry name" value="IG_LIKE"/>
    <property type="match status" value="2"/>
</dbReference>
<dbReference type="InterPro" id="IPR003598">
    <property type="entry name" value="Ig_sub2"/>
</dbReference>
<gene>
    <name evidence="11" type="primary">Cd200_0</name>
    <name evidence="11" type="ORF">CATFUS_R00648</name>
</gene>
<evidence type="ECO:0000256" key="9">
    <source>
        <dbReference type="SAM" id="Phobius"/>
    </source>
</evidence>
<dbReference type="Pfam" id="PF07686">
    <property type="entry name" value="V-set"/>
    <property type="match status" value="1"/>
</dbReference>
<keyword evidence="4 9" id="KW-1133">Transmembrane helix</keyword>
<evidence type="ECO:0000256" key="1">
    <source>
        <dbReference type="ARBA" id="ARBA00004479"/>
    </source>
</evidence>
<dbReference type="Proteomes" id="UP000519684">
    <property type="component" value="Unassembled WGS sequence"/>
</dbReference>
<keyword evidence="5 9" id="KW-0472">Membrane</keyword>
<dbReference type="InterPro" id="IPR047164">
    <property type="entry name" value="OX2G-like"/>
</dbReference>
<dbReference type="PANTHER" id="PTHR46841">
    <property type="entry name" value="OX-2 MEMBRANE GLYCOPROTEIN"/>
    <property type="match status" value="1"/>
</dbReference>
<dbReference type="GO" id="GO:0016020">
    <property type="term" value="C:membrane"/>
    <property type="evidence" value="ECO:0007669"/>
    <property type="project" value="UniProtKB-SubCell"/>
</dbReference>
<dbReference type="GO" id="GO:0030424">
    <property type="term" value="C:axon"/>
    <property type="evidence" value="ECO:0007669"/>
    <property type="project" value="TreeGrafter"/>
</dbReference>
<keyword evidence="8" id="KW-0393">Immunoglobulin domain</keyword>
<comment type="subcellular location">
    <subcellularLocation>
        <location evidence="1">Membrane</location>
        <topology evidence="1">Single-pass type I membrane protein</topology>
    </subcellularLocation>
</comment>
<keyword evidence="2 9" id="KW-0812">Transmembrane</keyword>
<evidence type="ECO:0000256" key="4">
    <source>
        <dbReference type="ARBA" id="ARBA00022989"/>
    </source>
</evidence>
<dbReference type="InterPro" id="IPR013783">
    <property type="entry name" value="Ig-like_fold"/>
</dbReference>
<feature type="domain" description="Ig-like" evidence="10">
    <location>
        <begin position="126"/>
        <end position="197"/>
    </location>
</feature>
<keyword evidence="12" id="KW-1185">Reference proteome</keyword>
<name>A0A7L2DM87_CATFU</name>
<dbReference type="InterPro" id="IPR013098">
    <property type="entry name" value="Ig_I-set"/>
</dbReference>
<evidence type="ECO:0000256" key="3">
    <source>
        <dbReference type="ARBA" id="ARBA00022729"/>
    </source>
</evidence>
<reference evidence="11 12" key="1">
    <citation type="submission" date="2019-09" db="EMBL/GenBank/DDBJ databases">
        <title>Bird 10,000 Genomes (B10K) Project - Family phase.</title>
        <authorList>
            <person name="Zhang G."/>
        </authorList>
    </citation>
    <scope>NUCLEOTIDE SEQUENCE [LARGE SCALE GENOMIC DNA]</scope>
    <source>
        <strain evidence="11">B10K-DU-001-17</strain>
        <tissue evidence="11">Muscle</tissue>
    </source>
</reference>
<dbReference type="InterPro" id="IPR003599">
    <property type="entry name" value="Ig_sub"/>
</dbReference>
<dbReference type="GO" id="GO:0034113">
    <property type="term" value="P:heterotypic cell-cell adhesion"/>
    <property type="evidence" value="ECO:0007669"/>
    <property type="project" value="TreeGrafter"/>
</dbReference>
<keyword evidence="6" id="KW-1015">Disulfide bond</keyword>
<dbReference type="SMART" id="SM00406">
    <property type="entry name" value="IGv"/>
    <property type="match status" value="1"/>
</dbReference>
<evidence type="ECO:0000256" key="5">
    <source>
        <dbReference type="ARBA" id="ARBA00023136"/>
    </source>
</evidence>
<feature type="non-terminal residue" evidence="11">
    <location>
        <position position="236"/>
    </location>
</feature>
<evidence type="ECO:0000259" key="10">
    <source>
        <dbReference type="PROSITE" id="PS50835"/>
    </source>
</evidence>
<evidence type="ECO:0000256" key="7">
    <source>
        <dbReference type="ARBA" id="ARBA00023180"/>
    </source>
</evidence>
<dbReference type="GO" id="GO:0150079">
    <property type="term" value="P:negative regulation of neuroinflammatory response"/>
    <property type="evidence" value="ECO:0007669"/>
    <property type="project" value="TreeGrafter"/>
</dbReference>
<dbReference type="CDD" id="cd00096">
    <property type="entry name" value="Ig"/>
    <property type="match status" value="1"/>
</dbReference>
<dbReference type="AlphaFoldDB" id="A0A7L2DM87"/>
<dbReference type="GO" id="GO:0043025">
    <property type="term" value="C:neuronal cell body"/>
    <property type="evidence" value="ECO:0007669"/>
    <property type="project" value="TreeGrafter"/>
</dbReference>
<keyword evidence="3" id="KW-0732">Signal</keyword>
<proteinExistence type="predicted"/>
<evidence type="ECO:0000256" key="8">
    <source>
        <dbReference type="ARBA" id="ARBA00023319"/>
    </source>
</evidence>
<dbReference type="SMART" id="SM00409">
    <property type="entry name" value="IG"/>
    <property type="match status" value="2"/>
</dbReference>
<evidence type="ECO:0000313" key="12">
    <source>
        <dbReference type="Proteomes" id="UP000519684"/>
    </source>
</evidence>
<dbReference type="SUPFAM" id="SSF48726">
    <property type="entry name" value="Immunoglobulin"/>
    <property type="match status" value="2"/>
</dbReference>
<dbReference type="GO" id="GO:0009986">
    <property type="term" value="C:cell surface"/>
    <property type="evidence" value="ECO:0007669"/>
    <property type="project" value="TreeGrafter"/>
</dbReference>
<dbReference type="EMBL" id="VWYD01030583">
    <property type="protein sequence ID" value="NXQ50699.1"/>
    <property type="molecule type" value="Genomic_DNA"/>
</dbReference>
<dbReference type="InterPro" id="IPR036179">
    <property type="entry name" value="Ig-like_dom_sf"/>
</dbReference>
<dbReference type="SMART" id="SM00408">
    <property type="entry name" value="IGc2"/>
    <property type="match status" value="2"/>
</dbReference>
<comment type="caution">
    <text evidence="11">The sequence shown here is derived from an EMBL/GenBank/DDBJ whole genome shotgun (WGS) entry which is preliminary data.</text>
</comment>
<dbReference type="Gene3D" id="2.60.40.10">
    <property type="entry name" value="Immunoglobulins"/>
    <property type="match status" value="2"/>
</dbReference>
<organism evidence="11 12">
    <name type="scientific">Catharus fuscescens</name>
    <name type="common">Veery</name>
    <name type="synonym">Turdus fuscescens</name>
    <dbReference type="NCBI Taxonomy" id="159581"/>
    <lineage>
        <taxon>Eukaryota</taxon>
        <taxon>Metazoa</taxon>
        <taxon>Chordata</taxon>
        <taxon>Craniata</taxon>
        <taxon>Vertebrata</taxon>
        <taxon>Euteleostomi</taxon>
        <taxon>Archelosauria</taxon>
        <taxon>Archosauria</taxon>
        <taxon>Dinosauria</taxon>
        <taxon>Saurischia</taxon>
        <taxon>Theropoda</taxon>
        <taxon>Coelurosauria</taxon>
        <taxon>Aves</taxon>
        <taxon>Neognathae</taxon>
        <taxon>Neoaves</taxon>
        <taxon>Telluraves</taxon>
        <taxon>Australaves</taxon>
        <taxon>Passeriformes</taxon>
        <taxon>Turdidae</taxon>
        <taxon>Catharus</taxon>
    </lineage>
</organism>
<evidence type="ECO:0000256" key="2">
    <source>
        <dbReference type="ARBA" id="ARBA00022692"/>
    </source>
</evidence>
<dbReference type="PANTHER" id="PTHR46841:SF3">
    <property type="entry name" value="OX-2 MEMBRANE GLYCOPROTEIN"/>
    <property type="match status" value="1"/>
</dbReference>
<keyword evidence="7" id="KW-0325">Glycoprotein</keyword>
<feature type="non-terminal residue" evidence="11">
    <location>
        <position position="1"/>
    </location>
</feature>
<evidence type="ECO:0000313" key="11">
    <source>
        <dbReference type="EMBL" id="NXQ50699.1"/>
    </source>
</evidence>
<sequence>VVPQTGYTKVRMGNNATLRCALTEPKEVLQVTWQKESEELNENIATYSIANGLKIHEPYKDRMNFTSLELNETSITFWDSRMDDSGRYKCLFNVFPDGSYSGSISLSVFGLNASVHHESSEDRFIVTCNAHGLPEPTITWNNLFNSTPTEETVKHKNGIVSITSRLEIYNIQSISARDLTCRVSNTNEAVELPVKIKGEEGSSLLWPVIIAVPLVIVMVIIVLIVMFRRMIPCRRS</sequence>
<dbReference type="InterPro" id="IPR007110">
    <property type="entry name" value="Ig-like_dom"/>
</dbReference>
<evidence type="ECO:0000256" key="6">
    <source>
        <dbReference type="ARBA" id="ARBA00023157"/>
    </source>
</evidence>
<protein>
    <submittedName>
        <fullName evidence="11">OX2G protein</fullName>
    </submittedName>
</protein>
<accession>A0A7L2DM87</accession>
<dbReference type="InterPro" id="IPR013106">
    <property type="entry name" value="Ig_V-set"/>
</dbReference>
<feature type="domain" description="Ig-like" evidence="10">
    <location>
        <begin position="3"/>
        <end position="107"/>
    </location>
</feature>
<dbReference type="Pfam" id="PF07679">
    <property type="entry name" value="I-set"/>
    <property type="match status" value="1"/>
</dbReference>
<feature type="transmembrane region" description="Helical" evidence="9">
    <location>
        <begin position="204"/>
        <end position="227"/>
    </location>
</feature>